<accession>A0AAD9RTM9</accession>
<organism evidence="3 4">
    <name type="scientific">Odynerus spinipes</name>
    <dbReference type="NCBI Taxonomy" id="1348599"/>
    <lineage>
        <taxon>Eukaryota</taxon>
        <taxon>Metazoa</taxon>
        <taxon>Ecdysozoa</taxon>
        <taxon>Arthropoda</taxon>
        <taxon>Hexapoda</taxon>
        <taxon>Insecta</taxon>
        <taxon>Pterygota</taxon>
        <taxon>Neoptera</taxon>
        <taxon>Endopterygota</taxon>
        <taxon>Hymenoptera</taxon>
        <taxon>Apocrita</taxon>
        <taxon>Aculeata</taxon>
        <taxon>Vespoidea</taxon>
        <taxon>Vespidae</taxon>
        <taxon>Eumeninae</taxon>
        <taxon>Odynerus</taxon>
    </lineage>
</organism>
<dbReference type="Pfam" id="PF14846">
    <property type="entry name" value="DUF4485"/>
    <property type="match status" value="1"/>
</dbReference>
<feature type="domain" description="DUF4485" evidence="2">
    <location>
        <begin position="69"/>
        <end position="147"/>
    </location>
</feature>
<name>A0AAD9RTM9_9HYME</name>
<reference evidence="3" key="2">
    <citation type="journal article" date="2023" name="Commun. Biol.">
        <title>Intrasexual cuticular hydrocarbon dimorphism in a wasp sheds light on hydrocarbon biosynthesis genes in Hymenoptera.</title>
        <authorList>
            <person name="Moris V.C."/>
            <person name="Podsiadlowski L."/>
            <person name="Martin S."/>
            <person name="Oeyen J.P."/>
            <person name="Donath A."/>
            <person name="Petersen M."/>
            <person name="Wilbrandt J."/>
            <person name="Misof B."/>
            <person name="Liedtke D."/>
            <person name="Thamm M."/>
            <person name="Scheiner R."/>
            <person name="Schmitt T."/>
            <person name="Niehuis O."/>
        </authorList>
    </citation>
    <scope>NUCLEOTIDE SEQUENCE</scope>
    <source>
        <strain evidence="3">GBR_01_08_01A</strain>
    </source>
</reference>
<evidence type="ECO:0000259" key="2">
    <source>
        <dbReference type="Pfam" id="PF14846"/>
    </source>
</evidence>
<proteinExistence type="predicted"/>
<feature type="compositionally biased region" description="Acidic residues" evidence="1">
    <location>
        <begin position="1"/>
        <end position="28"/>
    </location>
</feature>
<dbReference type="AlphaFoldDB" id="A0AAD9RTM9"/>
<feature type="region of interest" description="Disordered" evidence="1">
    <location>
        <begin position="1"/>
        <end position="57"/>
    </location>
</feature>
<dbReference type="InterPro" id="IPR027831">
    <property type="entry name" value="DUF4485"/>
</dbReference>
<reference evidence="3" key="1">
    <citation type="submission" date="2021-08" db="EMBL/GenBank/DDBJ databases">
        <authorList>
            <person name="Misof B."/>
            <person name="Oliver O."/>
            <person name="Podsiadlowski L."/>
            <person name="Donath A."/>
            <person name="Peters R."/>
            <person name="Mayer C."/>
            <person name="Rust J."/>
            <person name="Gunkel S."/>
            <person name="Lesny P."/>
            <person name="Martin S."/>
            <person name="Oeyen J.P."/>
            <person name="Petersen M."/>
            <person name="Panagiotis P."/>
            <person name="Wilbrandt J."/>
            <person name="Tanja T."/>
        </authorList>
    </citation>
    <scope>NUCLEOTIDE SEQUENCE</scope>
    <source>
        <strain evidence="3">GBR_01_08_01A</strain>
        <tissue evidence="3">Thorax + abdomen</tissue>
    </source>
</reference>
<sequence>MSTKNDDDEDGKDNDDGDGKDDVVEDDKNDNNLEDKTNDDEEDKNHEVEDDKHDDEVDVVEEAQKVDENENFVYNDMLARALVQLFPREERTLIHMWLEKLRKASVDNTEKLSNRNNYMWLLLSVLQNGSLVEPFDEAPPIDELPPICDIMPAQMIEEMIASPDRNLSHLDATSSDANVMDLKEPSSIGMPPRKFLDHQPRPVNGISCYFSVFSRPT</sequence>
<comment type="caution">
    <text evidence="3">The sequence shown here is derived from an EMBL/GenBank/DDBJ whole genome shotgun (WGS) entry which is preliminary data.</text>
</comment>
<feature type="compositionally biased region" description="Basic and acidic residues" evidence="1">
    <location>
        <begin position="43"/>
        <end position="55"/>
    </location>
</feature>
<evidence type="ECO:0000256" key="1">
    <source>
        <dbReference type="SAM" id="MobiDB-lite"/>
    </source>
</evidence>
<protein>
    <recommendedName>
        <fullName evidence="2">DUF4485 domain-containing protein</fullName>
    </recommendedName>
</protein>
<evidence type="ECO:0000313" key="3">
    <source>
        <dbReference type="EMBL" id="KAK2585036.1"/>
    </source>
</evidence>
<dbReference type="EMBL" id="JAIFRP010000022">
    <property type="protein sequence ID" value="KAK2585036.1"/>
    <property type="molecule type" value="Genomic_DNA"/>
</dbReference>
<dbReference type="Proteomes" id="UP001258017">
    <property type="component" value="Unassembled WGS sequence"/>
</dbReference>
<gene>
    <name evidence="3" type="ORF">KPH14_008559</name>
</gene>
<evidence type="ECO:0000313" key="4">
    <source>
        <dbReference type="Proteomes" id="UP001258017"/>
    </source>
</evidence>
<keyword evidence="4" id="KW-1185">Reference proteome</keyword>